<dbReference type="RefSeq" id="XP_007678918.1">
    <property type="nucleotide sequence ID" value="XM_007680728.1"/>
</dbReference>
<dbReference type="KEGG" id="bcom:BAUCODRAFT_213396"/>
<proteinExistence type="predicted"/>
<keyword evidence="3" id="KW-1185">Reference proteome</keyword>
<dbReference type="HOGENOM" id="CLU_2359373_0_0_1"/>
<name>M2MQY5_BAUPA</name>
<evidence type="ECO:0000313" key="2">
    <source>
        <dbReference type="EMBL" id="EMC93888.1"/>
    </source>
</evidence>
<dbReference type="Proteomes" id="UP000011761">
    <property type="component" value="Unassembled WGS sequence"/>
</dbReference>
<evidence type="ECO:0000313" key="3">
    <source>
        <dbReference type="Proteomes" id="UP000011761"/>
    </source>
</evidence>
<protein>
    <submittedName>
        <fullName evidence="2">Uncharacterized protein</fullName>
    </submittedName>
</protein>
<dbReference type="GeneID" id="19109760"/>
<dbReference type="EMBL" id="KB445559">
    <property type="protein sequence ID" value="EMC93888.1"/>
    <property type="molecule type" value="Genomic_DNA"/>
</dbReference>
<evidence type="ECO:0000256" key="1">
    <source>
        <dbReference type="SAM" id="MobiDB-lite"/>
    </source>
</evidence>
<accession>M2MQY5</accession>
<gene>
    <name evidence="2" type="ORF">BAUCODRAFT_213396</name>
</gene>
<organism evidence="2 3">
    <name type="scientific">Baudoinia panamericana (strain UAMH 10762)</name>
    <name type="common">Angels' share fungus</name>
    <name type="synonym">Baudoinia compniacensis (strain UAMH 10762)</name>
    <dbReference type="NCBI Taxonomy" id="717646"/>
    <lineage>
        <taxon>Eukaryota</taxon>
        <taxon>Fungi</taxon>
        <taxon>Dikarya</taxon>
        <taxon>Ascomycota</taxon>
        <taxon>Pezizomycotina</taxon>
        <taxon>Dothideomycetes</taxon>
        <taxon>Dothideomycetidae</taxon>
        <taxon>Mycosphaerellales</taxon>
        <taxon>Teratosphaeriaceae</taxon>
        <taxon>Baudoinia</taxon>
    </lineage>
</organism>
<feature type="compositionally biased region" description="Basic residues" evidence="1">
    <location>
        <begin position="42"/>
        <end position="52"/>
    </location>
</feature>
<reference evidence="2 3" key="1">
    <citation type="journal article" date="2012" name="PLoS Pathog.">
        <title>Diverse lifestyles and strategies of plant pathogenesis encoded in the genomes of eighteen Dothideomycetes fungi.</title>
        <authorList>
            <person name="Ohm R.A."/>
            <person name="Feau N."/>
            <person name="Henrissat B."/>
            <person name="Schoch C.L."/>
            <person name="Horwitz B.A."/>
            <person name="Barry K.W."/>
            <person name="Condon B.J."/>
            <person name="Copeland A.C."/>
            <person name="Dhillon B."/>
            <person name="Glaser F."/>
            <person name="Hesse C.N."/>
            <person name="Kosti I."/>
            <person name="LaButti K."/>
            <person name="Lindquist E.A."/>
            <person name="Lucas S."/>
            <person name="Salamov A.A."/>
            <person name="Bradshaw R.E."/>
            <person name="Ciuffetti L."/>
            <person name="Hamelin R.C."/>
            <person name="Kema G.H.J."/>
            <person name="Lawrence C."/>
            <person name="Scott J.A."/>
            <person name="Spatafora J.W."/>
            <person name="Turgeon B.G."/>
            <person name="de Wit P.J.G.M."/>
            <person name="Zhong S."/>
            <person name="Goodwin S.B."/>
            <person name="Grigoriev I.V."/>
        </authorList>
    </citation>
    <scope>NUCLEOTIDE SEQUENCE [LARGE SCALE GENOMIC DNA]</scope>
    <source>
        <strain evidence="2 3">UAMH 10762</strain>
    </source>
</reference>
<feature type="region of interest" description="Disordered" evidence="1">
    <location>
        <begin position="1"/>
        <end position="57"/>
    </location>
</feature>
<sequence length="96" mass="10417">MAAKRDLKTSSSLSCVHHAGKTADHLRSGQHSYRRSTDSSRRALRSLQKGRPRGAEAVCHCQSTTPHTTGEASHAIVGSASLHRSCGCTLHYYLDD</sequence>
<dbReference type="AlphaFoldDB" id="M2MQY5"/>